<dbReference type="InterPro" id="IPR042532">
    <property type="entry name" value="EXOC3/Sec6_C"/>
</dbReference>
<dbReference type="OrthoDB" id="10047020at2759"/>
<dbReference type="Pfam" id="PF06046">
    <property type="entry name" value="Sec6"/>
    <property type="match status" value="1"/>
</dbReference>
<dbReference type="STRING" id="34506.A0A090KZP7"/>
<dbReference type="EMBL" id="LN609528">
    <property type="protein sequence ID" value="CEF63005.1"/>
    <property type="molecule type" value="Genomic_DNA"/>
</dbReference>
<accession>A0A090KZP7</accession>
<reference evidence="6" key="2">
    <citation type="submission" date="2020-12" db="UniProtKB">
        <authorList>
            <consortium name="WormBaseParasite"/>
        </authorList>
    </citation>
    <scope>IDENTIFICATION</scope>
</reference>
<reference evidence="4 5" key="1">
    <citation type="submission" date="2014-09" db="EMBL/GenBank/DDBJ databases">
        <authorList>
            <person name="Martin A.A."/>
        </authorList>
    </citation>
    <scope>NUCLEOTIDE SEQUENCE</scope>
    <source>
        <strain evidence="5">ED321</strain>
        <strain evidence="4">ED321 Heterogonic</strain>
    </source>
</reference>
<organism evidence="4">
    <name type="scientific">Strongyloides ratti</name>
    <name type="common">Parasitic roundworm</name>
    <dbReference type="NCBI Taxonomy" id="34506"/>
    <lineage>
        <taxon>Eukaryota</taxon>
        <taxon>Metazoa</taxon>
        <taxon>Ecdysozoa</taxon>
        <taxon>Nematoda</taxon>
        <taxon>Chromadorea</taxon>
        <taxon>Rhabditida</taxon>
        <taxon>Tylenchina</taxon>
        <taxon>Panagrolaimomorpha</taxon>
        <taxon>Strongyloidoidea</taxon>
        <taxon>Strongyloididae</taxon>
        <taxon>Strongyloides</taxon>
    </lineage>
</organism>
<dbReference type="AlphaFoldDB" id="A0A090KZP7"/>
<dbReference type="eggNOG" id="KOG2286">
    <property type="taxonomic scope" value="Eukaryota"/>
</dbReference>
<dbReference type="GO" id="GO:0000145">
    <property type="term" value="C:exocyst"/>
    <property type="evidence" value="ECO:0007669"/>
    <property type="project" value="InterPro"/>
</dbReference>
<dbReference type="PANTHER" id="PTHR21292:SF1">
    <property type="entry name" value="EXOCYST COMPLEX COMPONENT 3"/>
    <property type="match status" value="1"/>
</dbReference>
<dbReference type="GO" id="GO:0051601">
    <property type="term" value="P:exocyst localization"/>
    <property type="evidence" value="ECO:0007669"/>
    <property type="project" value="TreeGrafter"/>
</dbReference>
<dbReference type="WormBase" id="SRAE_1000127100">
    <property type="protein sequence ID" value="SRP10763"/>
    <property type="gene ID" value="WBGene00257875"/>
</dbReference>
<name>A0A090KZP7_STRRB</name>
<proteinExistence type="inferred from homology"/>
<keyword evidence="5" id="KW-1185">Reference proteome</keyword>
<keyword evidence="3" id="KW-0268">Exocytosis</keyword>
<comment type="similarity">
    <text evidence="1">Belongs to the SEC6 family.</text>
</comment>
<dbReference type="Gene3D" id="1.10.357.50">
    <property type="match status" value="1"/>
</dbReference>
<protein>
    <submittedName>
        <fullName evidence="4 6">Exocyst complex component 3-like protein</fullName>
    </submittedName>
</protein>
<keyword evidence="2" id="KW-0813">Transport</keyword>
<gene>
    <name evidence="4 6 7" type="ORF">SRAE_1000127100</name>
</gene>
<dbReference type="CTD" id="36375370"/>
<evidence type="ECO:0000313" key="4">
    <source>
        <dbReference type="EMBL" id="CEF63005.1"/>
    </source>
</evidence>
<dbReference type="RefSeq" id="XP_024502207.1">
    <property type="nucleotide sequence ID" value="XM_024648205.1"/>
</dbReference>
<dbReference type="InterPro" id="IPR010326">
    <property type="entry name" value="EXOC3/Sec6"/>
</dbReference>
<evidence type="ECO:0000256" key="3">
    <source>
        <dbReference type="ARBA" id="ARBA00022483"/>
    </source>
</evidence>
<dbReference type="PANTHER" id="PTHR21292">
    <property type="entry name" value="EXOCYST COMPLEX COMPONENT SEC6-RELATED"/>
    <property type="match status" value="1"/>
</dbReference>
<dbReference type="Proteomes" id="UP000035682">
    <property type="component" value="Unplaced"/>
</dbReference>
<sequence length="789" mass="92044">MNNVNLKKVEESAIQKVAAMFSRPEHLDRLDIQIKKAERKKAAVEAMLRTGMQYQLEGIRTAVNRLQISSDDIEKQKQSLTEIYESLEIIPQLKTKMGKLSEANNVHSQYAAAMDNLKHIVNINESVDKATNYLQEGKLLHTHKIIMELENARDDLMYEVYKLRSDRSAGEIQLLKNYFNEVDILFNQLGKQLWFICQRGLQAVRSKDGGCEKLVSALRIIEREERIDKYYISKQSNTYDFMPPGRPRKWKKKLFTVLKENVTERIEGTQIEDRHTNKAWLARYLEVCRRTVVDDLQIVKNNLIPCFPAEYKIYDRYILMYHDSIASVLREMTADDLEKNELVQLLSWIHLYPTEEMLGNPSLDISINELIAEKPLLTKETTNKLYDKFVKMTGQDFTEWLERTISQEKDDWYKNIKPEEESNGCYYTQLPSILFGMVEDTISLTKEISQGLIPRVIDISIDQFDQFSQKYRDAAIAYKLKHFEDRSRFPQFTSTIIAIANNSDIFCESTDKLEKQIRMTMESNFGMDHTHDQSESNTDQNFGINRKELIDKIENLKKKWMSLMENAIYDLLEEVIADINPYLQELLTKKWTSGSGALETICITIIDYNNDYKHLRPHIRSILLQKLQYKLCGEYLYGIESRRIVFSSYEERFAAAERLQNEANKIEKLYLDFMSDGGFEFHTFHKLFSSIADIWKLTDKSLLSLETSAFARKYPDIPEDLFSAILQAREDMTKSDSKTMAGEALSHVKFHPKGDKDLIKLFSMAKQNTKRTFPYIEEGVQSMLANFIQ</sequence>
<evidence type="ECO:0000313" key="7">
    <source>
        <dbReference type="WormBase" id="SRAE_1000127100"/>
    </source>
</evidence>
<dbReference type="WBParaSite" id="SRAE_1000127100.1">
    <property type="protein sequence ID" value="SRAE_1000127100.1"/>
    <property type="gene ID" value="WBGene00257875"/>
</dbReference>
<dbReference type="GO" id="GO:0090522">
    <property type="term" value="P:vesicle tethering involved in exocytosis"/>
    <property type="evidence" value="ECO:0007669"/>
    <property type="project" value="EnsemblMetazoa"/>
</dbReference>
<dbReference type="OMA" id="MNIGPKT"/>
<dbReference type="GeneID" id="36375370"/>
<evidence type="ECO:0000313" key="6">
    <source>
        <dbReference type="WBParaSite" id="SRAE_1000127100.1"/>
    </source>
</evidence>
<dbReference type="Gene3D" id="1.10.357.70">
    <property type="entry name" value="Exocyst complex component Sec6, C-terminal domain"/>
    <property type="match status" value="1"/>
</dbReference>
<evidence type="ECO:0000256" key="1">
    <source>
        <dbReference type="ARBA" id="ARBA00009447"/>
    </source>
</evidence>
<dbReference type="GO" id="GO:0000149">
    <property type="term" value="F:SNARE binding"/>
    <property type="evidence" value="ECO:0007669"/>
    <property type="project" value="TreeGrafter"/>
</dbReference>
<evidence type="ECO:0000256" key="2">
    <source>
        <dbReference type="ARBA" id="ARBA00022448"/>
    </source>
</evidence>
<evidence type="ECO:0000313" key="5">
    <source>
        <dbReference type="Proteomes" id="UP000035682"/>
    </source>
</evidence>